<dbReference type="OrthoDB" id="21643at2759"/>
<dbReference type="Proteomes" id="UP000030745">
    <property type="component" value="Unassembled WGS sequence"/>
</dbReference>
<feature type="compositionally biased region" description="Acidic residues" evidence="1">
    <location>
        <begin position="70"/>
        <end position="83"/>
    </location>
</feature>
<accession>A0A067BK08</accession>
<dbReference type="VEuPathDB" id="FungiDB:SPRG_16083"/>
<name>A0A067BK08_SAPPC</name>
<dbReference type="GeneID" id="24137741"/>
<gene>
    <name evidence="2" type="ORF">SPRG_16083</name>
</gene>
<sequence length="388" mass="42641">MEAEIAEELEAASVEMTPAAPVVDEAANARRLAVIKEREAQVAAMKMQPTPIAATNKTINSDKRAFFSDSDGDDDDDKDDDDFLGLKRREPEALFELRPEFAGADGKRLFEMQKRCGGDQRFRLDARLVKGDELNDGAWATLTPDAGEVAKRAYIAETELSLVFANMELERAKTRLHRSVSDAKDLKQLGWLAAVRRYDPRDVDAKALEQTVPTNAAMAKDSDDDGKVLPPMPVQKETSMPEDGEEMEAAGEEMEAALDGIVKPAAAVSTGFSFASMLGDVIEDDGDDHVDAKPLEETPDLDKSTWLFANTVRKVVQADSTGDEAMEDDEANDEPVMATVALPKRQVADVLAFVTSFCKPDPWPTHEVDWMSLRKTLTFGASSRTRRP</sequence>
<dbReference type="EMBL" id="KK583423">
    <property type="protein sequence ID" value="KDO18528.1"/>
    <property type="molecule type" value="Genomic_DNA"/>
</dbReference>
<feature type="region of interest" description="Disordered" evidence="1">
    <location>
        <begin position="215"/>
        <end position="241"/>
    </location>
</feature>
<reference evidence="2 3" key="1">
    <citation type="journal article" date="2013" name="PLoS Genet.">
        <title>Distinctive expansion of potential virulence genes in the genome of the oomycete fish pathogen Saprolegnia parasitica.</title>
        <authorList>
            <person name="Jiang R.H."/>
            <person name="de Bruijn I."/>
            <person name="Haas B.J."/>
            <person name="Belmonte R."/>
            <person name="Lobach L."/>
            <person name="Christie J."/>
            <person name="van den Ackerveken G."/>
            <person name="Bottin A."/>
            <person name="Bulone V."/>
            <person name="Diaz-Moreno S.M."/>
            <person name="Dumas B."/>
            <person name="Fan L."/>
            <person name="Gaulin E."/>
            <person name="Govers F."/>
            <person name="Grenville-Briggs L.J."/>
            <person name="Horner N.R."/>
            <person name="Levin J.Z."/>
            <person name="Mammella M."/>
            <person name="Meijer H.J."/>
            <person name="Morris P."/>
            <person name="Nusbaum C."/>
            <person name="Oome S."/>
            <person name="Phillips A.J."/>
            <person name="van Rooyen D."/>
            <person name="Rzeszutek E."/>
            <person name="Saraiva M."/>
            <person name="Secombes C.J."/>
            <person name="Seidl M.F."/>
            <person name="Snel B."/>
            <person name="Stassen J.H."/>
            <person name="Sykes S."/>
            <person name="Tripathy S."/>
            <person name="van den Berg H."/>
            <person name="Vega-Arreguin J.C."/>
            <person name="Wawra S."/>
            <person name="Young S.K."/>
            <person name="Zeng Q."/>
            <person name="Dieguez-Uribeondo J."/>
            <person name="Russ C."/>
            <person name="Tyler B.M."/>
            <person name="van West P."/>
        </authorList>
    </citation>
    <scope>NUCLEOTIDE SEQUENCE [LARGE SCALE GENOMIC DNA]</scope>
    <source>
        <strain evidence="2 3">CBS 223.65</strain>
    </source>
</reference>
<organism evidence="2 3">
    <name type="scientific">Saprolegnia parasitica (strain CBS 223.65)</name>
    <dbReference type="NCBI Taxonomy" id="695850"/>
    <lineage>
        <taxon>Eukaryota</taxon>
        <taxon>Sar</taxon>
        <taxon>Stramenopiles</taxon>
        <taxon>Oomycota</taxon>
        <taxon>Saprolegniomycetes</taxon>
        <taxon>Saprolegniales</taxon>
        <taxon>Saprolegniaceae</taxon>
        <taxon>Saprolegnia</taxon>
    </lineage>
</organism>
<evidence type="ECO:0000256" key="1">
    <source>
        <dbReference type="SAM" id="MobiDB-lite"/>
    </source>
</evidence>
<dbReference type="AlphaFoldDB" id="A0A067BK08"/>
<feature type="region of interest" description="Disordered" evidence="1">
    <location>
        <begin position="64"/>
        <end position="84"/>
    </location>
</feature>
<dbReference type="KEGG" id="spar:SPRG_16083"/>
<proteinExistence type="predicted"/>
<evidence type="ECO:0000313" key="2">
    <source>
        <dbReference type="EMBL" id="KDO18528.1"/>
    </source>
</evidence>
<keyword evidence="3" id="KW-1185">Reference proteome</keyword>
<evidence type="ECO:0000313" key="3">
    <source>
        <dbReference type="Proteomes" id="UP000030745"/>
    </source>
</evidence>
<dbReference type="RefSeq" id="XP_012210763.1">
    <property type="nucleotide sequence ID" value="XM_012355373.1"/>
</dbReference>
<protein>
    <submittedName>
        <fullName evidence="2">Uncharacterized protein</fullName>
    </submittedName>
</protein>
<dbReference type="STRING" id="695850.A0A067BK08"/>